<gene>
    <name evidence="1" type="ORF">NWE54_20195</name>
</gene>
<protein>
    <submittedName>
        <fullName evidence="1">Uncharacterized protein</fullName>
    </submittedName>
</protein>
<name>A0A9E7ZTL4_9HYPH</name>
<proteinExistence type="predicted"/>
<accession>A0A9E7ZTL4</accession>
<sequence length="60" mass="6662">MRFQEDFLVGAAIAFQAGLVIPDRLVQPIKRHQPMLARFHRAFPIYAAEPDSGLLEGAIA</sequence>
<organism evidence="1">
    <name type="scientific">Bosea sp. NBC_00436</name>
    <dbReference type="NCBI Taxonomy" id="2969620"/>
    <lineage>
        <taxon>Bacteria</taxon>
        <taxon>Pseudomonadati</taxon>
        <taxon>Pseudomonadota</taxon>
        <taxon>Alphaproteobacteria</taxon>
        <taxon>Hyphomicrobiales</taxon>
        <taxon>Boseaceae</taxon>
        <taxon>Bosea</taxon>
    </lineage>
</organism>
<dbReference type="EMBL" id="CP102774">
    <property type="protein sequence ID" value="UZF86107.1"/>
    <property type="molecule type" value="Genomic_DNA"/>
</dbReference>
<dbReference type="AlphaFoldDB" id="A0A9E7ZTL4"/>
<evidence type="ECO:0000313" key="1">
    <source>
        <dbReference type="EMBL" id="UZF86107.1"/>
    </source>
</evidence>
<reference evidence="1" key="1">
    <citation type="submission" date="2022-08" db="EMBL/GenBank/DDBJ databases">
        <title>Complete Genome Sequences of 2 Bosea sp. soil isolates.</title>
        <authorList>
            <person name="Alvarez Arevalo M."/>
            <person name="Sterndorff E.B."/>
            <person name="Faurdal D."/>
            <person name="Joergensen T.S."/>
            <person name="Weber T."/>
        </authorList>
    </citation>
    <scope>NUCLEOTIDE SEQUENCE</scope>
    <source>
        <strain evidence="1">NBC_00436</strain>
    </source>
</reference>